<dbReference type="PRINTS" id="PR00412">
    <property type="entry name" value="EPOXHYDRLASE"/>
</dbReference>
<feature type="region of interest" description="Disordered" evidence="7">
    <location>
        <begin position="1"/>
        <end position="42"/>
    </location>
</feature>
<evidence type="ECO:0000256" key="3">
    <source>
        <dbReference type="ARBA" id="ARBA00022801"/>
    </source>
</evidence>
<dbReference type="InterPro" id="IPR000639">
    <property type="entry name" value="Epox_hydrolase-like"/>
</dbReference>
<dbReference type="PANTHER" id="PTHR14189:SF0">
    <property type="entry name" value="PROTEIN PHOSPHATASE METHYLESTERASE 1"/>
    <property type="match status" value="1"/>
</dbReference>
<accession>A0A0D2TVW6</accession>
<evidence type="ECO:0000313" key="9">
    <source>
        <dbReference type="EMBL" id="KJB59671.1"/>
    </source>
</evidence>
<dbReference type="InterPro" id="IPR016812">
    <property type="entry name" value="PPase_methylesterase_euk"/>
</dbReference>
<dbReference type="InterPro" id="IPR029058">
    <property type="entry name" value="AB_hydrolase_fold"/>
</dbReference>
<feature type="active site" evidence="6">
    <location>
        <position position="139"/>
    </location>
</feature>
<evidence type="ECO:0000256" key="7">
    <source>
        <dbReference type="SAM" id="MobiDB-lite"/>
    </source>
</evidence>
<proteinExistence type="inferred from homology"/>
<dbReference type="Gramene" id="KJB59671">
    <property type="protein sequence ID" value="KJB59671"/>
    <property type="gene ID" value="B456_009G266900"/>
</dbReference>
<comment type="similarity">
    <text evidence="1 5">Belongs to the AB hydrolase superfamily.</text>
</comment>
<dbReference type="GO" id="GO:0051723">
    <property type="term" value="F:protein methylesterase activity"/>
    <property type="evidence" value="ECO:0007669"/>
    <property type="project" value="UniProtKB-EC"/>
</dbReference>
<keyword evidence="10" id="KW-1185">Reference proteome</keyword>
<dbReference type="Gene3D" id="3.40.50.1820">
    <property type="entry name" value="alpha/beta hydrolase"/>
    <property type="match status" value="1"/>
</dbReference>
<protein>
    <recommendedName>
        <fullName evidence="5">Protein phosphatase methylesterase 1</fullName>
        <shortName evidence="5">PME-1</shortName>
        <ecNumber evidence="5">3.1.1.-</ecNumber>
    </recommendedName>
</protein>
<dbReference type="InterPro" id="IPR000073">
    <property type="entry name" value="AB_hydrolase_1"/>
</dbReference>
<dbReference type="AlphaFoldDB" id="A0A0D2TVW6"/>
<dbReference type="EMBL" id="CM001748">
    <property type="protein sequence ID" value="KJB59671.1"/>
    <property type="molecule type" value="Genomic_DNA"/>
</dbReference>
<sequence>MDSSNLGSVPEEEQHREESNKPVVSAFASLPDRRPTKSSEKYSPLDWSGFFDREEDVCIPDSNDEQKDQLFFVYMGAATLGIKIKEKARVVAMDLRGHGKSSTENDLDLSIETMCNDVFAVLKALYGDSPPAIVLVGHSMGGSVAVHIAAKKTLRSLAGLVVVDVVEGTAMASLVHMQKILSGRMQHFSSIEKAIEWSVRGGSLRNIDSARVSIPTTLKYDDSKNCYVYRARLEETEQYWRGWYEGLSEKFLSSPVPKLLLLAGTDRLDRALTIGQMQGKFQMVVVRHTGHAIQEDVPDEFATLIINFISRNRIGPHGVEIPGLARPKPAQAQGQSPAQTKS</sequence>
<feature type="compositionally biased region" description="Polar residues" evidence="7">
    <location>
        <begin position="332"/>
        <end position="342"/>
    </location>
</feature>
<feature type="compositionally biased region" description="Basic and acidic residues" evidence="7">
    <location>
        <begin position="31"/>
        <end position="40"/>
    </location>
</feature>
<evidence type="ECO:0000256" key="5">
    <source>
        <dbReference type="PIRNR" id="PIRNR022950"/>
    </source>
</evidence>
<evidence type="ECO:0000259" key="8">
    <source>
        <dbReference type="Pfam" id="PF12697"/>
    </source>
</evidence>
<reference evidence="9 10" key="1">
    <citation type="journal article" date="2012" name="Nature">
        <title>Repeated polyploidization of Gossypium genomes and the evolution of spinnable cotton fibres.</title>
        <authorList>
            <person name="Paterson A.H."/>
            <person name="Wendel J.F."/>
            <person name="Gundlach H."/>
            <person name="Guo H."/>
            <person name="Jenkins J."/>
            <person name="Jin D."/>
            <person name="Llewellyn D."/>
            <person name="Showmaker K.C."/>
            <person name="Shu S."/>
            <person name="Udall J."/>
            <person name="Yoo M.J."/>
            <person name="Byers R."/>
            <person name="Chen W."/>
            <person name="Doron-Faigenboim A."/>
            <person name="Duke M.V."/>
            <person name="Gong L."/>
            <person name="Grimwood J."/>
            <person name="Grover C."/>
            <person name="Grupp K."/>
            <person name="Hu G."/>
            <person name="Lee T.H."/>
            <person name="Li J."/>
            <person name="Lin L."/>
            <person name="Liu T."/>
            <person name="Marler B.S."/>
            <person name="Page J.T."/>
            <person name="Roberts A.W."/>
            <person name="Romanel E."/>
            <person name="Sanders W.S."/>
            <person name="Szadkowski E."/>
            <person name="Tan X."/>
            <person name="Tang H."/>
            <person name="Xu C."/>
            <person name="Wang J."/>
            <person name="Wang Z."/>
            <person name="Zhang D."/>
            <person name="Zhang L."/>
            <person name="Ashrafi H."/>
            <person name="Bedon F."/>
            <person name="Bowers J.E."/>
            <person name="Brubaker C.L."/>
            <person name="Chee P.W."/>
            <person name="Das S."/>
            <person name="Gingle A.R."/>
            <person name="Haigler C.H."/>
            <person name="Harker D."/>
            <person name="Hoffmann L.V."/>
            <person name="Hovav R."/>
            <person name="Jones D.C."/>
            <person name="Lemke C."/>
            <person name="Mansoor S."/>
            <person name="ur Rahman M."/>
            <person name="Rainville L.N."/>
            <person name="Rambani A."/>
            <person name="Reddy U.K."/>
            <person name="Rong J.K."/>
            <person name="Saranga Y."/>
            <person name="Scheffler B.E."/>
            <person name="Scheffler J.A."/>
            <person name="Stelly D.M."/>
            <person name="Triplett B.A."/>
            <person name="Van Deynze A."/>
            <person name="Vaslin M.F."/>
            <person name="Waghmare V.N."/>
            <person name="Walford S.A."/>
            <person name="Wright R.J."/>
            <person name="Zaki E.A."/>
            <person name="Zhang T."/>
            <person name="Dennis E.S."/>
            <person name="Mayer K.F."/>
            <person name="Peterson D.G."/>
            <person name="Rokhsar D.S."/>
            <person name="Wang X."/>
            <person name="Schmutz J."/>
        </authorList>
    </citation>
    <scope>NUCLEOTIDE SEQUENCE [LARGE SCALE GENOMIC DNA]</scope>
</reference>
<name>A0A0D2TVW6_GOSRA</name>
<feature type="domain" description="AB hydrolase-1" evidence="8">
    <location>
        <begin position="88"/>
        <end position="303"/>
    </location>
</feature>
<comment type="function">
    <text evidence="5">Demethylates proteins that have been reversibly carboxymethylated.</text>
</comment>
<feature type="region of interest" description="Disordered" evidence="7">
    <location>
        <begin position="319"/>
        <end position="342"/>
    </location>
</feature>
<evidence type="ECO:0000256" key="6">
    <source>
        <dbReference type="PIRSR" id="PIRSR022950-1"/>
    </source>
</evidence>
<evidence type="ECO:0000256" key="2">
    <source>
        <dbReference type="ARBA" id="ARBA00022487"/>
    </source>
</evidence>
<dbReference type="PANTHER" id="PTHR14189">
    <property type="entry name" value="PROTEIN PHOSPHATASE METHYLESTERASE-1 RELATED"/>
    <property type="match status" value="1"/>
</dbReference>
<evidence type="ECO:0000313" key="10">
    <source>
        <dbReference type="Proteomes" id="UP000032304"/>
    </source>
</evidence>
<feature type="active site" evidence="6">
    <location>
        <position position="164"/>
    </location>
</feature>
<comment type="catalytic activity">
    <reaction evidence="4">
        <text>[phosphatase 2A protein]-C-terminal L-leucine methyl ester + H2O = [phosphatase 2A protein]-C-terminal L-leucine + methanol + H(+)</text>
        <dbReference type="Rhea" id="RHEA:48548"/>
        <dbReference type="Rhea" id="RHEA-COMP:12134"/>
        <dbReference type="Rhea" id="RHEA-COMP:12135"/>
        <dbReference type="ChEBI" id="CHEBI:15377"/>
        <dbReference type="ChEBI" id="CHEBI:15378"/>
        <dbReference type="ChEBI" id="CHEBI:17790"/>
        <dbReference type="ChEBI" id="CHEBI:90516"/>
        <dbReference type="ChEBI" id="CHEBI:90517"/>
        <dbReference type="EC" id="3.1.1.89"/>
    </reaction>
</comment>
<dbReference type="FunFam" id="3.40.50.1820:FF:000152">
    <property type="entry name" value="Protein phosphatase methylesterase 1"/>
    <property type="match status" value="1"/>
</dbReference>
<gene>
    <name evidence="9" type="ORF">B456_009G266900</name>
</gene>
<dbReference type="EC" id="3.1.1.-" evidence="5"/>
<dbReference type="SUPFAM" id="SSF53474">
    <property type="entry name" value="alpha/beta-Hydrolases"/>
    <property type="match status" value="1"/>
</dbReference>
<keyword evidence="2 5" id="KW-0719">Serine esterase</keyword>
<organism evidence="9 10">
    <name type="scientific">Gossypium raimondii</name>
    <name type="common">Peruvian cotton</name>
    <name type="synonym">Gossypium klotzschianum subsp. raimondii</name>
    <dbReference type="NCBI Taxonomy" id="29730"/>
    <lineage>
        <taxon>Eukaryota</taxon>
        <taxon>Viridiplantae</taxon>
        <taxon>Streptophyta</taxon>
        <taxon>Embryophyta</taxon>
        <taxon>Tracheophyta</taxon>
        <taxon>Spermatophyta</taxon>
        <taxon>Magnoliopsida</taxon>
        <taxon>eudicotyledons</taxon>
        <taxon>Gunneridae</taxon>
        <taxon>Pentapetalae</taxon>
        <taxon>rosids</taxon>
        <taxon>malvids</taxon>
        <taxon>Malvales</taxon>
        <taxon>Malvaceae</taxon>
        <taxon>Malvoideae</taxon>
        <taxon>Gossypium</taxon>
    </lineage>
</organism>
<dbReference type="PIRSF" id="PIRSF022950">
    <property type="entry name" value="PPase_methylesterase_euk"/>
    <property type="match status" value="1"/>
</dbReference>
<dbReference type="Proteomes" id="UP000032304">
    <property type="component" value="Chromosome 9"/>
</dbReference>
<dbReference type="PRINTS" id="PR00111">
    <property type="entry name" value="ABHYDROLASE"/>
</dbReference>
<feature type="active site" evidence="6">
    <location>
        <position position="291"/>
    </location>
</feature>
<evidence type="ECO:0000256" key="1">
    <source>
        <dbReference type="ARBA" id="ARBA00008645"/>
    </source>
</evidence>
<keyword evidence="3 5" id="KW-0378">Hydrolase</keyword>
<evidence type="ECO:0000256" key="4">
    <source>
        <dbReference type="ARBA" id="ARBA00049203"/>
    </source>
</evidence>
<dbReference type="Pfam" id="PF12697">
    <property type="entry name" value="Abhydrolase_6"/>
    <property type="match status" value="1"/>
</dbReference>